<comment type="caution">
    <text evidence="2">The sequence shown here is derived from an EMBL/GenBank/DDBJ whole genome shotgun (WGS) entry which is preliminary data.</text>
</comment>
<sequence>MYFRPTWRQVVGRGLFAGLIVAALAALFPLWEAARGTFEWTDVLPVAGGFVLGACLAAPLAYRSGASVDESGVHPIAIGRSTFGYAPWTRIVDIRPERRGTRTVPVIYLDTGEMLRMRAPYTGPVFAADPHFDEKVFMLRNLWETYRTWLPQPGATPGHDR</sequence>
<keyword evidence="3" id="KW-1185">Reference proteome</keyword>
<protein>
    <recommendedName>
        <fullName evidence="4">PH domain-containing protein</fullName>
    </recommendedName>
</protein>
<dbReference type="Proteomes" id="UP001165079">
    <property type="component" value="Unassembled WGS sequence"/>
</dbReference>
<keyword evidence="1" id="KW-0472">Membrane</keyword>
<evidence type="ECO:0008006" key="4">
    <source>
        <dbReference type="Google" id="ProtNLM"/>
    </source>
</evidence>
<dbReference type="AlphaFoldDB" id="A0A9W6SNH8"/>
<name>A0A9W6SNH8_9ACTN</name>
<dbReference type="EMBL" id="BSTX01000003">
    <property type="protein sequence ID" value="GLZ80144.1"/>
    <property type="molecule type" value="Genomic_DNA"/>
</dbReference>
<gene>
    <name evidence="2" type="ORF">Afil01_49510</name>
</gene>
<organism evidence="2 3">
    <name type="scientific">Actinorhabdospora filicis</name>
    <dbReference type="NCBI Taxonomy" id="1785913"/>
    <lineage>
        <taxon>Bacteria</taxon>
        <taxon>Bacillati</taxon>
        <taxon>Actinomycetota</taxon>
        <taxon>Actinomycetes</taxon>
        <taxon>Micromonosporales</taxon>
        <taxon>Micromonosporaceae</taxon>
        <taxon>Actinorhabdospora</taxon>
    </lineage>
</organism>
<reference evidence="2" key="1">
    <citation type="submission" date="2023-03" db="EMBL/GenBank/DDBJ databases">
        <title>Actinorhabdospora filicis NBRC 111898.</title>
        <authorList>
            <person name="Ichikawa N."/>
            <person name="Sato H."/>
            <person name="Tonouchi N."/>
        </authorList>
    </citation>
    <scope>NUCLEOTIDE SEQUENCE</scope>
    <source>
        <strain evidence="2">NBRC 111898</strain>
    </source>
</reference>
<evidence type="ECO:0000256" key="1">
    <source>
        <dbReference type="SAM" id="Phobius"/>
    </source>
</evidence>
<keyword evidence="1" id="KW-1133">Transmembrane helix</keyword>
<keyword evidence="1" id="KW-0812">Transmembrane</keyword>
<accession>A0A9W6SNH8</accession>
<proteinExistence type="predicted"/>
<feature type="transmembrane region" description="Helical" evidence="1">
    <location>
        <begin position="12"/>
        <end position="31"/>
    </location>
</feature>
<feature type="transmembrane region" description="Helical" evidence="1">
    <location>
        <begin position="43"/>
        <end position="62"/>
    </location>
</feature>
<evidence type="ECO:0000313" key="3">
    <source>
        <dbReference type="Proteomes" id="UP001165079"/>
    </source>
</evidence>
<evidence type="ECO:0000313" key="2">
    <source>
        <dbReference type="EMBL" id="GLZ80144.1"/>
    </source>
</evidence>
<dbReference type="RefSeq" id="WP_285665269.1">
    <property type="nucleotide sequence ID" value="NZ_BSTX01000003.1"/>
</dbReference>